<dbReference type="InterPro" id="IPR044095">
    <property type="entry name" value="ADCK2_dom"/>
</dbReference>
<evidence type="ECO:0000313" key="3">
    <source>
        <dbReference type="EMBL" id="KAH3661912.1"/>
    </source>
</evidence>
<dbReference type="InterPro" id="IPR011009">
    <property type="entry name" value="Kinase-like_dom_sf"/>
</dbReference>
<dbReference type="InterPro" id="IPR052402">
    <property type="entry name" value="ADCK_kinase"/>
</dbReference>
<dbReference type="InterPro" id="IPR004147">
    <property type="entry name" value="ABC1_dom"/>
</dbReference>
<proteinExistence type="inferred from homology"/>
<feature type="domain" description="Protein kinase" evidence="2">
    <location>
        <begin position="224"/>
        <end position="589"/>
    </location>
</feature>
<keyword evidence="4" id="KW-1185">Reference proteome</keyword>
<dbReference type="CDD" id="cd13971">
    <property type="entry name" value="ADCK2-like"/>
    <property type="match status" value="1"/>
</dbReference>
<sequence length="589" mass="67402">MFRLVVPIVRARTLKLAVGVGAGTVSAFYLHNSLLNEAKVTKGLYKNAHVLSNKNSLVADPKQSTYEMGLYMASQTELEQESVEIRREQKSRKLTGWLYYLKYWLLDYIWEPTVTVSRFLELTSLFVPIFAFYPIVFFGKRNHKGETSGALLWYKLVRKVAELAGASFIKLGQWAASRTDIFSRGLCDELGQLHSNAKSHSFRYTRKVIETTFGDKKLEDVFDEFDPVPIGCGAIAQVYTAKLNPKYVEDGQEQHVAVKVVHPNIEVEIDRDLRIMRFFANAIDIIPTMEWLSFPQEVEQFSMLMKMQLDLRIEGNNLLKFQEKFPDDDIRFPTPFMKISSRKILVEEQIRGLSMSKVLELRQGSKHVTKEMSDTLIDAFLKMLILDNFIHADLHPGNIFIRFVRRDPKTRKNVSSVDEIDELMARLGKINDVSELATQLDDLSAQNYHPQVCLIDAGLVTELDDTDRYNFISLFNALSHFDGYQAGSLMIERSKTPGSAIDTEIFKMKVERLVDRVKQRTFTLGSISIGDLLDQMLSMVRSHHVRMDGDFITVIVAILLMEGIGRQLDPDLDLFARCVFAWNVGFPTY</sequence>
<comment type="similarity">
    <text evidence="1">Belongs to the protein kinase superfamily. ADCK protein kinase family.</text>
</comment>
<dbReference type="SUPFAM" id="SSF56112">
    <property type="entry name" value="Protein kinase-like (PK-like)"/>
    <property type="match status" value="1"/>
</dbReference>
<dbReference type="GO" id="GO:0005739">
    <property type="term" value="C:mitochondrion"/>
    <property type="evidence" value="ECO:0007669"/>
    <property type="project" value="TreeGrafter"/>
</dbReference>
<dbReference type="GeneID" id="70238055"/>
<dbReference type="GO" id="GO:0005524">
    <property type="term" value="F:ATP binding"/>
    <property type="evidence" value="ECO:0007669"/>
    <property type="project" value="InterPro"/>
</dbReference>
<dbReference type="Pfam" id="PF03109">
    <property type="entry name" value="ABC1"/>
    <property type="match status" value="1"/>
</dbReference>
<dbReference type="GO" id="GO:0004672">
    <property type="term" value="F:protein kinase activity"/>
    <property type="evidence" value="ECO:0007669"/>
    <property type="project" value="InterPro"/>
</dbReference>
<dbReference type="PROSITE" id="PS50011">
    <property type="entry name" value="PROTEIN_KINASE_DOM"/>
    <property type="match status" value="1"/>
</dbReference>
<dbReference type="EMBL" id="JAEUBE010000414">
    <property type="protein sequence ID" value="KAH3661912.1"/>
    <property type="molecule type" value="Genomic_DNA"/>
</dbReference>
<evidence type="ECO:0000313" key="4">
    <source>
        <dbReference type="Proteomes" id="UP000769157"/>
    </source>
</evidence>
<protein>
    <recommendedName>
        <fullName evidence="2">Protein kinase domain-containing protein</fullName>
    </recommendedName>
</protein>
<evidence type="ECO:0000256" key="1">
    <source>
        <dbReference type="ARBA" id="ARBA00009670"/>
    </source>
</evidence>
<dbReference type="Proteomes" id="UP000769157">
    <property type="component" value="Unassembled WGS sequence"/>
</dbReference>
<dbReference type="PANTHER" id="PTHR45890">
    <property type="entry name" value="AARF DOMAIN CONTAINING KINASE 2 (PREDICTED)"/>
    <property type="match status" value="1"/>
</dbReference>
<dbReference type="InterPro" id="IPR000719">
    <property type="entry name" value="Prot_kinase_dom"/>
</dbReference>
<organism evidence="3 4">
    <name type="scientific">Ogataea philodendri</name>
    <dbReference type="NCBI Taxonomy" id="1378263"/>
    <lineage>
        <taxon>Eukaryota</taxon>
        <taxon>Fungi</taxon>
        <taxon>Dikarya</taxon>
        <taxon>Ascomycota</taxon>
        <taxon>Saccharomycotina</taxon>
        <taxon>Pichiomycetes</taxon>
        <taxon>Pichiales</taxon>
        <taxon>Pichiaceae</taxon>
        <taxon>Ogataea</taxon>
    </lineage>
</organism>
<dbReference type="OrthoDB" id="1290869at2759"/>
<dbReference type="AlphaFoldDB" id="A0A9P8NYN8"/>
<dbReference type="RefSeq" id="XP_046059016.1">
    <property type="nucleotide sequence ID" value="XM_046207343.1"/>
</dbReference>
<accession>A0A9P8NYN8</accession>
<name>A0A9P8NYN8_9ASCO</name>
<comment type="caution">
    <text evidence="3">The sequence shown here is derived from an EMBL/GenBank/DDBJ whole genome shotgun (WGS) entry which is preliminary data.</text>
</comment>
<gene>
    <name evidence="3" type="ORF">OGAPHI_006091</name>
</gene>
<reference evidence="3" key="2">
    <citation type="submission" date="2021-01" db="EMBL/GenBank/DDBJ databases">
        <authorList>
            <person name="Schikora-Tamarit M.A."/>
        </authorList>
    </citation>
    <scope>NUCLEOTIDE SEQUENCE</scope>
    <source>
        <strain evidence="3">CBS6075</strain>
    </source>
</reference>
<reference evidence="3" key="1">
    <citation type="journal article" date="2021" name="Open Biol.">
        <title>Shared evolutionary footprints suggest mitochondrial oxidative damage underlies multiple complex I losses in fungi.</title>
        <authorList>
            <person name="Schikora-Tamarit M.A."/>
            <person name="Marcet-Houben M."/>
            <person name="Nosek J."/>
            <person name="Gabaldon T."/>
        </authorList>
    </citation>
    <scope>NUCLEOTIDE SEQUENCE</scope>
    <source>
        <strain evidence="3">CBS6075</strain>
    </source>
</reference>
<dbReference type="PANTHER" id="PTHR45890:SF1">
    <property type="entry name" value="AARF DOMAIN CONTAINING KINASE 2"/>
    <property type="match status" value="1"/>
</dbReference>
<evidence type="ECO:0000259" key="2">
    <source>
        <dbReference type="PROSITE" id="PS50011"/>
    </source>
</evidence>